<dbReference type="PANTHER" id="PTHR46387:SF2">
    <property type="entry name" value="RIBONUCLEASE HI"/>
    <property type="match status" value="1"/>
</dbReference>
<dbReference type="CDD" id="cd09279">
    <property type="entry name" value="RNase_HI_like"/>
    <property type="match status" value="1"/>
</dbReference>
<dbReference type="Gene3D" id="3.30.420.10">
    <property type="entry name" value="Ribonuclease H-like superfamily/Ribonuclease H"/>
    <property type="match status" value="1"/>
</dbReference>
<organism evidence="2 3">
    <name type="scientific">Candidatus Daviesbacteria bacterium RIFCSPHIGHO2_02_FULL_36_13</name>
    <dbReference type="NCBI Taxonomy" id="1797768"/>
    <lineage>
        <taxon>Bacteria</taxon>
        <taxon>Candidatus Daviesiibacteriota</taxon>
    </lineage>
</organism>
<feature type="domain" description="RNase H type-1" evidence="1">
    <location>
        <begin position="1"/>
        <end position="132"/>
    </location>
</feature>
<comment type="caution">
    <text evidence="2">The sequence shown here is derived from an EMBL/GenBank/DDBJ whole genome shotgun (WGS) entry which is preliminary data.</text>
</comment>
<reference evidence="2 3" key="1">
    <citation type="journal article" date="2016" name="Nat. Commun.">
        <title>Thousands of microbial genomes shed light on interconnected biogeochemical processes in an aquifer system.</title>
        <authorList>
            <person name="Anantharaman K."/>
            <person name="Brown C.T."/>
            <person name="Hug L.A."/>
            <person name="Sharon I."/>
            <person name="Castelle C.J."/>
            <person name="Probst A.J."/>
            <person name="Thomas B.C."/>
            <person name="Singh A."/>
            <person name="Wilkins M.J."/>
            <person name="Karaoz U."/>
            <person name="Brodie E.L."/>
            <person name="Williams K.H."/>
            <person name="Hubbard S.S."/>
            <person name="Banfield J.F."/>
        </authorList>
    </citation>
    <scope>NUCLEOTIDE SEQUENCE [LARGE SCALE GENOMIC DNA]</scope>
</reference>
<dbReference type="InterPro" id="IPR012337">
    <property type="entry name" value="RNaseH-like_sf"/>
</dbReference>
<sequence>MKLVIFTDGASRGNPGPASYGFTISDDKGKLVYEHGKYIGETTNNVAEYTAVLKAFEWIEKNVKEKVEIKLYADSKLVAEQLSGRYKVKAVHLKPIIADIRLMAMEFGDVLFTHIPREQNTRADRLANEALDSR</sequence>
<protein>
    <recommendedName>
        <fullName evidence="1">RNase H type-1 domain-containing protein</fullName>
    </recommendedName>
</protein>
<evidence type="ECO:0000313" key="3">
    <source>
        <dbReference type="Proteomes" id="UP000176902"/>
    </source>
</evidence>
<dbReference type="GO" id="GO:0003676">
    <property type="term" value="F:nucleic acid binding"/>
    <property type="evidence" value="ECO:0007669"/>
    <property type="project" value="InterPro"/>
</dbReference>
<dbReference type="Pfam" id="PF13456">
    <property type="entry name" value="RVT_3"/>
    <property type="match status" value="1"/>
</dbReference>
<dbReference type="InterPro" id="IPR036397">
    <property type="entry name" value="RNaseH_sf"/>
</dbReference>
<name>A0A1F5JRP6_9BACT</name>
<dbReference type="GO" id="GO:0004523">
    <property type="term" value="F:RNA-DNA hybrid ribonuclease activity"/>
    <property type="evidence" value="ECO:0007669"/>
    <property type="project" value="InterPro"/>
</dbReference>
<dbReference type="PANTHER" id="PTHR46387">
    <property type="entry name" value="POLYNUCLEOTIDYL TRANSFERASE, RIBONUCLEASE H-LIKE SUPERFAMILY PROTEIN"/>
    <property type="match status" value="1"/>
</dbReference>
<proteinExistence type="predicted"/>
<evidence type="ECO:0000313" key="2">
    <source>
        <dbReference type="EMBL" id="OGE31288.1"/>
    </source>
</evidence>
<dbReference type="PROSITE" id="PS50879">
    <property type="entry name" value="RNASE_H_1"/>
    <property type="match status" value="1"/>
</dbReference>
<dbReference type="AlphaFoldDB" id="A0A1F5JRP6"/>
<gene>
    <name evidence="2" type="ORF">A3C59_00835</name>
</gene>
<dbReference type="SUPFAM" id="SSF53098">
    <property type="entry name" value="Ribonuclease H-like"/>
    <property type="match status" value="1"/>
</dbReference>
<dbReference type="EMBL" id="MFCV01000042">
    <property type="protein sequence ID" value="OGE31288.1"/>
    <property type="molecule type" value="Genomic_DNA"/>
</dbReference>
<dbReference type="STRING" id="1797768.A3C59_00835"/>
<evidence type="ECO:0000259" key="1">
    <source>
        <dbReference type="PROSITE" id="PS50879"/>
    </source>
</evidence>
<dbReference type="InterPro" id="IPR002156">
    <property type="entry name" value="RNaseH_domain"/>
</dbReference>
<dbReference type="Proteomes" id="UP000176902">
    <property type="component" value="Unassembled WGS sequence"/>
</dbReference>
<accession>A0A1F5JRP6</accession>